<comment type="similarity">
    <text evidence="7">Belongs to the CitG/MdcB family.</text>
</comment>
<keyword evidence="5 7" id="KW-0067">ATP-binding</keyword>
<dbReference type="Pfam" id="PF03802">
    <property type="entry name" value="CitX"/>
    <property type="match status" value="1"/>
</dbReference>
<dbReference type="GO" id="GO:0051191">
    <property type="term" value="P:prosthetic group biosynthetic process"/>
    <property type="evidence" value="ECO:0007669"/>
    <property type="project" value="InterPro"/>
</dbReference>
<dbReference type="Pfam" id="PF01874">
    <property type="entry name" value="CitG"/>
    <property type="match status" value="1"/>
</dbReference>
<proteinExistence type="inferred from homology"/>
<reference evidence="8" key="1">
    <citation type="submission" date="2020-10" db="EMBL/GenBank/DDBJ databases">
        <authorList>
            <person name="Gilroy R."/>
        </authorList>
    </citation>
    <scope>NUCLEOTIDE SEQUENCE</scope>
    <source>
        <strain evidence="8">CHK191-8634</strain>
    </source>
</reference>
<dbReference type="NCBIfam" id="TIGR03125">
    <property type="entry name" value="citrate_citG"/>
    <property type="match status" value="1"/>
</dbReference>
<keyword evidence="3" id="KW-0548">Nucleotidyltransferase</keyword>
<dbReference type="GO" id="GO:0005524">
    <property type="term" value="F:ATP binding"/>
    <property type="evidence" value="ECO:0007669"/>
    <property type="project" value="UniProtKB-KW"/>
</dbReference>
<evidence type="ECO:0000313" key="8">
    <source>
        <dbReference type="EMBL" id="HIU43715.1"/>
    </source>
</evidence>
<evidence type="ECO:0000256" key="3">
    <source>
        <dbReference type="ARBA" id="ARBA00022695"/>
    </source>
</evidence>
<dbReference type="PANTHER" id="PTHR30201:SF2">
    <property type="entry name" value="2-(5''-TRIPHOSPHORIBOSYL)-3'-DEPHOSPHOCOENZYME-A SYNTHASE"/>
    <property type="match status" value="1"/>
</dbReference>
<dbReference type="HAMAP" id="MF_00397">
    <property type="entry name" value="CitG"/>
    <property type="match status" value="1"/>
</dbReference>
<keyword evidence="4 7" id="KW-0547">Nucleotide-binding</keyword>
<dbReference type="GO" id="GO:0046917">
    <property type="term" value="F:triphosphoribosyl-dephospho-CoA synthase activity"/>
    <property type="evidence" value="ECO:0007669"/>
    <property type="project" value="UniProtKB-UniRule"/>
</dbReference>
<dbReference type="GO" id="GO:0050519">
    <property type="term" value="F:holo-citrate lyase synthase activity"/>
    <property type="evidence" value="ECO:0007669"/>
    <property type="project" value="UniProtKB-EC"/>
</dbReference>
<dbReference type="InterPro" id="IPR017551">
    <property type="entry name" value="TriPribosyl-deP-CoA_syn_CitG"/>
</dbReference>
<evidence type="ECO:0000256" key="2">
    <source>
        <dbReference type="ARBA" id="ARBA00022679"/>
    </source>
</evidence>
<reference evidence="8" key="2">
    <citation type="journal article" date="2021" name="PeerJ">
        <title>Extensive microbial diversity within the chicken gut microbiome revealed by metagenomics and culture.</title>
        <authorList>
            <person name="Gilroy R."/>
            <person name="Ravi A."/>
            <person name="Getino M."/>
            <person name="Pursley I."/>
            <person name="Horton D.L."/>
            <person name="Alikhan N.F."/>
            <person name="Baker D."/>
            <person name="Gharbi K."/>
            <person name="Hall N."/>
            <person name="Watson M."/>
            <person name="Adriaenssens E.M."/>
            <person name="Foster-Nyarko E."/>
            <person name="Jarju S."/>
            <person name="Secka A."/>
            <person name="Antonio M."/>
            <person name="Oren A."/>
            <person name="Chaudhuri R.R."/>
            <person name="La Ragione R."/>
            <person name="Hildebrand F."/>
            <person name="Pallen M.J."/>
        </authorList>
    </citation>
    <scope>NUCLEOTIDE SEQUENCE</scope>
    <source>
        <strain evidence="8">CHK191-8634</strain>
    </source>
</reference>
<keyword evidence="2 7" id="KW-0808">Transferase</keyword>
<comment type="catalytic activity">
    <reaction evidence="1 7">
        <text>3'-dephospho-CoA + ATP = 2'-(5''-triphospho-alpha-D-ribosyl)-3'-dephospho-CoA + adenine</text>
        <dbReference type="Rhea" id="RHEA:15117"/>
        <dbReference type="ChEBI" id="CHEBI:16708"/>
        <dbReference type="ChEBI" id="CHEBI:30616"/>
        <dbReference type="ChEBI" id="CHEBI:57328"/>
        <dbReference type="ChEBI" id="CHEBI:61378"/>
        <dbReference type="EC" id="2.4.2.52"/>
    </reaction>
</comment>
<dbReference type="EC" id="2.4.2.52" evidence="7"/>
<gene>
    <name evidence="7 8" type="primary">citG</name>
    <name evidence="8" type="ORF">IAB67_05390</name>
</gene>
<sequence length="438" mass="46734">MTDGTPVTLEQLLDAREARAARQQELLAKHGGALVCLTVNMPGPVKRCVLSDRLFTLGARAVSQVLDGVRFSELRQTPAGCEGFWCVSGSPLAVKRALCRLEEDHPLGRLWDIDVLGPDGVPVSRRALGLPPRRCLLCSRPAVLCARSGAHPLSELLCAMRQTLARWESARIGALVRQALEDEVRVTPKPGLVDAVSNGAHTDMDISTFLASAQALEKHFARFTTIGMDSGGLTPRALFDSLRRPGMDAEQDMLAATGGVNTHKGAIFSLGILCAAAGRQVSLGGALTADALCGLSADMTRGLCARELPCEITTHGGQVFQRYGARGVRGEAESGFASVRAVGLPTLRQYRHQGTNEACVRVLLRLMACVEDTNLLARRGPEQAAWVREQAQALTDSFSVSGAAALDAEMTRRGLSPGGCADLLAVTIFLDAFERAEQ</sequence>
<dbReference type="PANTHER" id="PTHR30201">
    <property type="entry name" value="TRIPHOSPHORIBOSYL-DEPHOSPHO-COA SYNTHASE"/>
    <property type="match status" value="1"/>
</dbReference>
<dbReference type="NCBIfam" id="TIGR03124">
    <property type="entry name" value="citrate_citX"/>
    <property type="match status" value="1"/>
</dbReference>
<protein>
    <recommendedName>
        <fullName evidence="7">Probable 2-(5''-triphosphoribosyl)-3'-dephosphocoenzyme-A synthase</fullName>
        <shortName evidence="7">2-(5''-triphosphoribosyl)-3'-dephospho-CoA synthase</shortName>
        <ecNumber evidence="7">2.4.2.52</ecNumber>
    </recommendedName>
</protein>
<evidence type="ECO:0000256" key="6">
    <source>
        <dbReference type="ARBA" id="ARBA00048574"/>
    </source>
</evidence>
<evidence type="ECO:0000256" key="7">
    <source>
        <dbReference type="HAMAP-Rule" id="MF_00397"/>
    </source>
</evidence>
<dbReference type="InterPro" id="IPR005551">
    <property type="entry name" value="CitX"/>
</dbReference>
<comment type="caution">
    <text evidence="8">The sequence shown here is derived from an EMBL/GenBank/DDBJ whole genome shotgun (WGS) entry which is preliminary data.</text>
</comment>
<name>A0A9D1ITP9_9CLOT</name>
<evidence type="ECO:0000256" key="1">
    <source>
        <dbReference type="ARBA" id="ARBA00001210"/>
    </source>
</evidence>
<dbReference type="Proteomes" id="UP000824073">
    <property type="component" value="Unassembled WGS sequence"/>
</dbReference>
<accession>A0A9D1ITP9</accession>
<evidence type="ECO:0000313" key="9">
    <source>
        <dbReference type="Proteomes" id="UP000824073"/>
    </source>
</evidence>
<dbReference type="InterPro" id="IPR002736">
    <property type="entry name" value="CitG"/>
</dbReference>
<organism evidence="8 9">
    <name type="scientific">Candidatus Ventrousia excrementavium</name>
    <dbReference type="NCBI Taxonomy" id="2840961"/>
    <lineage>
        <taxon>Bacteria</taxon>
        <taxon>Bacillati</taxon>
        <taxon>Bacillota</taxon>
        <taxon>Clostridia</taxon>
        <taxon>Eubacteriales</taxon>
        <taxon>Clostridiaceae</taxon>
        <taxon>Clostridiaceae incertae sedis</taxon>
        <taxon>Candidatus Ventrousia</taxon>
    </lineage>
</organism>
<dbReference type="GO" id="GO:0016757">
    <property type="term" value="F:glycosyltransferase activity"/>
    <property type="evidence" value="ECO:0007669"/>
    <property type="project" value="UniProtKB-KW"/>
</dbReference>
<keyword evidence="8" id="KW-0328">Glycosyltransferase</keyword>
<dbReference type="Gene3D" id="1.10.4200.10">
    <property type="entry name" value="Triphosphoribosyl-dephospho-CoA protein"/>
    <property type="match status" value="2"/>
</dbReference>
<comment type="catalytic activity">
    <reaction evidence="6">
        <text>apo-[citrate lyase ACP] + 2'-(5''-triphospho-alpha-D-ribosyl)-3'-dephospho-CoA = holo-[citrate lyase ACP] + diphosphate</text>
        <dbReference type="Rhea" id="RHEA:16333"/>
        <dbReference type="Rhea" id="RHEA-COMP:10157"/>
        <dbReference type="Rhea" id="RHEA-COMP:10158"/>
        <dbReference type="ChEBI" id="CHEBI:29999"/>
        <dbReference type="ChEBI" id="CHEBI:33019"/>
        <dbReference type="ChEBI" id="CHEBI:61378"/>
        <dbReference type="ChEBI" id="CHEBI:82683"/>
        <dbReference type="EC" id="2.7.7.61"/>
    </reaction>
</comment>
<dbReference type="EMBL" id="DVMR01000044">
    <property type="protein sequence ID" value="HIU43715.1"/>
    <property type="molecule type" value="Genomic_DNA"/>
</dbReference>
<evidence type="ECO:0000256" key="5">
    <source>
        <dbReference type="ARBA" id="ARBA00022840"/>
    </source>
</evidence>
<dbReference type="AlphaFoldDB" id="A0A9D1ITP9"/>
<evidence type="ECO:0000256" key="4">
    <source>
        <dbReference type="ARBA" id="ARBA00022741"/>
    </source>
</evidence>